<sequence length="181" mass="20919">MATQLKNTKQKRVAMIKKICPKEFSLCLLIKDETFGVEQKSVLRSLVPEKFPNFIIAQVILQTVTGWKSWLPLLNRGQCHALALLPTDYQRVMLTAAFLTGSLREVDSGRVLLVGLGARSIAFYIQYHSFRVEIDELIPDENDEYLNKIWLGNQNWNRVTESDIPVLRRIQELKMKMLKKN</sequence>
<evidence type="ECO:0000313" key="2">
    <source>
        <dbReference type="WBParaSite" id="sdigi.contig8.g929.t1"/>
    </source>
</evidence>
<name>A0A915Q2J7_9BILA</name>
<dbReference type="WBParaSite" id="sdigi.contig8.g929.t1">
    <property type="protein sequence ID" value="sdigi.contig8.g929.t1"/>
    <property type="gene ID" value="sdigi.contig8.g929"/>
</dbReference>
<dbReference type="Proteomes" id="UP000887581">
    <property type="component" value="Unplaced"/>
</dbReference>
<organism evidence="1 2">
    <name type="scientific">Setaria digitata</name>
    <dbReference type="NCBI Taxonomy" id="48799"/>
    <lineage>
        <taxon>Eukaryota</taxon>
        <taxon>Metazoa</taxon>
        <taxon>Ecdysozoa</taxon>
        <taxon>Nematoda</taxon>
        <taxon>Chromadorea</taxon>
        <taxon>Rhabditida</taxon>
        <taxon>Spirurina</taxon>
        <taxon>Spiruromorpha</taxon>
        <taxon>Filarioidea</taxon>
        <taxon>Setariidae</taxon>
        <taxon>Setaria</taxon>
    </lineage>
</organism>
<accession>A0A915Q2J7</accession>
<reference evidence="2" key="1">
    <citation type="submission" date="2022-11" db="UniProtKB">
        <authorList>
            <consortium name="WormBaseParasite"/>
        </authorList>
    </citation>
    <scope>IDENTIFICATION</scope>
</reference>
<keyword evidence="1" id="KW-1185">Reference proteome</keyword>
<proteinExistence type="predicted"/>
<evidence type="ECO:0000313" key="1">
    <source>
        <dbReference type="Proteomes" id="UP000887581"/>
    </source>
</evidence>
<dbReference type="AlphaFoldDB" id="A0A915Q2J7"/>
<protein>
    <submittedName>
        <fullName evidence="2">Uncharacterized protein</fullName>
    </submittedName>
</protein>